<dbReference type="PROSITE" id="PS52004">
    <property type="entry name" value="KS3_2"/>
    <property type="match status" value="1"/>
</dbReference>
<evidence type="ECO:0000256" key="4">
    <source>
        <dbReference type="ARBA" id="ARBA00022679"/>
    </source>
</evidence>
<dbReference type="PROSITE" id="PS00606">
    <property type="entry name" value="KS3_1"/>
    <property type="match status" value="1"/>
</dbReference>
<dbReference type="SMART" id="SM00825">
    <property type="entry name" value="PKS_KS"/>
    <property type="match status" value="1"/>
</dbReference>
<feature type="domain" description="Ketosynthase family 3 (KS3)" evidence="20">
    <location>
        <begin position="5"/>
        <end position="425"/>
    </location>
</feature>
<evidence type="ECO:0000256" key="16">
    <source>
        <dbReference type="ARBA" id="ARBA00054575"/>
    </source>
</evidence>
<evidence type="ECO:0000256" key="12">
    <source>
        <dbReference type="ARBA" id="ARBA00048506"/>
    </source>
</evidence>
<evidence type="ECO:0000256" key="14">
    <source>
        <dbReference type="ARBA" id="ARBA00049449"/>
    </source>
</evidence>
<keyword evidence="4 17" id="KW-0808">Transferase</keyword>
<dbReference type="OMA" id="QIGHCLG"/>
<dbReference type="AlphaFoldDB" id="V4A0U8"/>
<proteinExistence type="inferred from homology"/>
<evidence type="ECO:0000256" key="8">
    <source>
        <dbReference type="ARBA" id="ARBA00023315"/>
    </source>
</evidence>
<dbReference type="RefSeq" id="XP_009052018.1">
    <property type="nucleotide sequence ID" value="XM_009053770.1"/>
</dbReference>
<dbReference type="GO" id="GO:0005739">
    <property type="term" value="C:mitochondrion"/>
    <property type="evidence" value="ECO:0007669"/>
    <property type="project" value="TreeGrafter"/>
</dbReference>
<dbReference type="CTD" id="20231172"/>
<dbReference type="KEGG" id="lgi:LOTGIDRAFT_115074"/>
<comment type="catalytic activity">
    <reaction evidence="15">
        <text>octanoyl-[ACP] + malonyl-[ACP] + H(+) = 3-oxodecanoyl-[ACP] + holo-[ACP] + CO2</text>
        <dbReference type="Rhea" id="RHEA:41852"/>
        <dbReference type="Rhea" id="RHEA-COMP:9623"/>
        <dbReference type="Rhea" id="RHEA-COMP:9636"/>
        <dbReference type="Rhea" id="RHEA-COMP:9637"/>
        <dbReference type="Rhea" id="RHEA-COMP:9685"/>
        <dbReference type="ChEBI" id="CHEBI:15378"/>
        <dbReference type="ChEBI" id="CHEBI:16526"/>
        <dbReference type="ChEBI" id="CHEBI:64479"/>
        <dbReference type="ChEBI" id="CHEBI:78449"/>
        <dbReference type="ChEBI" id="CHEBI:78463"/>
        <dbReference type="ChEBI" id="CHEBI:78464"/>
    </reaction>
    <physiologicalReaction direction="left-to-right" evidence="15">
        <dbReference type="Rhea" id="RHEA:41853"/>
    </physiologicalReaction>
</comment>
<dbReference type="PANTHER" id="PTHR11712:SF336">
    <property type="entry name" value="3-OXOACYL-[ACYL-CARRIER-PROTEIN] SYNTHASE, MITOCHONDRIAL"/>
    <property type="match status" value="1"/>
</dbReference>
<evidence type="ECO:0000256" key="19">
    <source>
        <dbReference type="RuleBase" id="RU003694"/>
    </source>
</evidence>
<dbReference type="Proteomes" id="UP000030746">
    <property type="component" value="Unassembled WGS sequence"/>
</dbReference>
<evidence type="ECO:0000256" key="6">
    <source>
        <dbReference type="ARBA" id="ARBA00023098"/>
    </source>
</evidence>
<dbReference type="FunFam" id="3.40.47.10:FF:000015">
    <property type="entry name" value="3-oxoacyl-[acyl-carrier-protein] synthase, mitochondrial"/>
    <property type="match status" value="1"/>
</dbReference>
<evidence type="ECO:0000256" key="9">
    <source>
        <dbReference type="ARBA" id="ARBA00047394"/>
    </source>
</evidence>
<dbReference type="PIRSF" id="PIRSF000447">
    <property type="entry name" value="KAS_II"/>
    <property type="match status" value="1"/>
</dbReference>
<evidence type="ECO:0000256" key="7">
    <source>
        <dbReference type="ARBA" id="ARBA00023160"/>
    </source>
</evidence>
<dbReference type="Gene3D" id="3.40.47.10">
    <property type="match status" value="2"/>
</dbReference>
<dbReference type="InterPro" id="IPR020841">
    <property type="entry name" value="PKS_Beta-ketoAc_synthase_dom"/>
</dbReference>
<evidence type="ECO:0000256" key="15">
    <source>
        <dbReference type="ARBA" id="ARBA00049533"/>
    </source>
</evidence>
<evidence type="ECO:0000313" key="22">
    <source>
        <dbReference type="Proteomes" id="UP000030746"/>
    </source>
</evidence>
<comment type="catalytic activity">
    <reaction evidence="13">
        <text>decanoyl-[ACP] + malonyl-[ACP] + H(+) = 3-oxododecanoyl-[ACP] + holo-[ACP] + CO2</text>
        <dbReference type="Rhea" id="RHEA:41868"/>
        <dbReference type="Rhea" id="RHEA-COMP:9623"/>
        <dbReference type="Rhea" id="RHEA-COMP:9640"/>
        <dbReference type="Rhea" id="RHEA-COMP:9641"/>
        <dbReference type="Rhea" id="RHEA-COMP:9685"/>
        <dbReference type="ChEBI" id="CHEBI:15378"/>
        <dbReference type="ChEBI" id="CHEBI:16526"/>
        <dbReference type="ChEBI" id="CHEBI:64479"/>
        <dbReference type="ChEBI" id="CHEBI:78449"/>
        <dbReference type="ChEBI" id="CHEBI:78468"/>
        <dbReference type="ChEBI" id="CHEBI:78469"/>
    </reaction>
    <physiologicalReaction direction="left-to-right" evidence="13">
        <dbReference type="Rhea" id="RHEA:41869"/>
    </physiologicalReaction>
</comment>
<dbReference type="InterPro" id="IPR017568">
    <property type="entry name" value="3-oxoacyl-ACP_synth-2"/>
</dbReference>
<keyword evidence="6" id="KW-0443">Lipid metabolism</keyword>
<dbReference type="EMBL" id="KB201305">
    <property type="protein sequence ID" value="ESO97428.1"/>
    <property type="molecule type" value="Genomic_DNA"/>
</dbReference>
<dbReference type="PANTHER" id="PTHR11712">
    <property type="entry name" value="POLYKETIDE SYNTHASE-RELATED"/>
    <property type="match status" value="1"/>
</dbReference>
<keyword evidence="7 17" id="KW-0275">Fatty acid biosynthesis</keyword>
<comment type="function">
    <text evidence="16">May play a role in the biosynthesis of lipoic acid as well as longer chain fatty acids required for optimal mitochondrial function.</text>
</comment>
<evidence type="ECO:0000313" key="21">
    <source>
        <dbReference type="EMBL" id="ESO97428.1"/>
    </source>
</evidence>
<dbReference type="NCBIfam" id="TIGR03150">
    <property type="entry name" value="fabF"/>
    <property type="match status" value="1"/>
</dbReference>
<evidence type="ECO:0000259" key="20">
    <source>
        <dbReference type="PROSITE" id="PS52004"/>
    </source>
</evidence>
<evidence type="ECO:0000256" key="18">
    <source>
        <dbReference type="PIRSR" id="PIRSR000447-1"/>
    </source>
</evidence>
<dbReference type="Pfam" id="PF00109">
    <property type="entry name" value="ketoacyl-synt"/>
    <property type="match status" value="1"/>
</dbReference>
<evidence type="ECO:0000256" key="1">
    <source>
        <dbReference type="ARBA" id="ARBA00005194"/>
    </source>
</evidence>
<comment type="pathway">
    <text evidence="1">Lipid metabolism; fatty acid biosynthesis.</text>
</comment>
<keyword evidence="8" id="KW-0012">Acyltransferase</keyword>
<dbReference type="InterPro" id="IPR018201">
    <property type="entry name" value="Ketoacyl_synth_AS"/>
</dbReference>
<dbReference type="GeneID" id="20231172"/>
<comment type="catalytic activity">
    <reaction evidence="11">
        <text>dodecanoyl-[ACP] + malonyl-[ACP] + H(+) = 3-oxotetradecanoyl-[ACP] + holo-[ACP] + CO2</text>
        <dbReference type="Rhea" id="RHEA:41884"/>
        <dbReference type="Rhea" id="RHEA-COMP:9623"/>
        <dbReference type="Rhea" id="RHEA-COMP:9644"/>
        <dbReference type="Rhea" id="RHEA-COMP:9645"/>
        <dbReference type="Rhea" id="RHEA-COMP:9685"/>
        <dbReference type="ChEBI" id="CHEBI:15378"/>
        <dbReference type="ChEBI" id="CHEBI:16526"/>
        <dbReference type="ChEBI" id="CHEBI:64479"/>
        <dbReference type="ChEBI" id="CHEBI:65264"/>
        <dbReference type="ChEBI" id="CHEBI:78449"/>
        <dbReference type="ChEBI" id="CHEBI:78473"/>
    </reaction>
    <physiologicalReaction direction="left-to-right" evidence="11">
        <dbReference type="Rhea" id="RHEA:41885"/>
    </physiologicalReaction>
</comment>
<protein>
    <recommendedName>
        <fullName evidence="17">3-oxoacyl-[acyl-carrier-protein] synthase</fullName>
    </recommendedName>
</protein>
<gene>
    <name evidence="21" type="ORF">LOTGIDRAFT_115074</name>
</gene>
<comment type="catalytic activity">
    <reaction evidence="12">
        <text>a fatty acyl-[ACP] + malonyl-[ACP] + H(+) = a 3-oxoacyl-[ACP] + holo-[ACP] + CO2</text>
        <dbReference type="Rhea" id="RHEA:22836"/>
        <dbReference type="Rhea" id="RHEA-COMP:9623"/>
        <dbReference type="Rhea" id="RHEA-COMP:9685"/>
        <dbReference type="Rhea" id="RHEA-COMP:9916"/>
        <dbReference type="Rhea" id="RHEA-COMP:14125"/>
        <dbReference type="ChEBI" id="CHEBI:15378"/>
        <dbReference type="ChEBI" id="CHEBI:16526"/>
        <dbReference type="ChEBI" id="CHEBI:64479"/>
        <dbReference type="ChEBI" id="CHEBI:78449"/>
        <dbReference type="ChEBI" id="CHEBI:78776"/>
        <dbReference type="ChEBI" id="CHEBI:138651"/>
        <dbReference type="EC" id="2.3.1.41"/>
    </reaction>
    <physiologicalReaction direction="left-to-right" evidence="12">
        <dbReference type="Rhea" id="RHEA:22837"/>
    </physiologicalReaction>
</comment>
<comment type="similarity">
    <text evidence="2 17 19">Belongs to the thiolase-like superfamily. Beta-ketoacyl-ACP synthases family.</text>
</comment>
<keyword evidence="22" id="KW-1185">Reference proteome</keyword>
<evidence type="ECO:0000256" key="2">
    <source>
        <dbReference type="ARBA" id="ARBA00008467"/>
    </source>
</evidence>
<sequence length="428" mass="45828">MVVGSRRVVVTGLGLVTCLGTGVRHVWKNLVNGGCGITNLTSDDFQTIPSKVVGIVPKGLNEGQLNLEQFLTPAELRGLPLPSAYALVAAEEALDMARWKPNSEEEKYRSGVIVGTGMVPLDEICNVGQVLREKGYKRVTPHFIPNILPNMSAGHVSIKFGLKGPNHTPSTACTTGLHAIGDAFRMIQYGDADVMVAGGTESSVSPLAMAGFCRMRALCTNFNDRPKESSRPFDRDRNGFVMSEGCGILVLESLEHALERQVPIYAEIMGYGLSGDAHHISAPCEDGEGALRCMKSALKHSNIEPSHVGYINAHATSTYLGDIAESKAIEKLFNSQNKDVFVSSTKGAIGHLLGAAGSVEAIFTILSCKTGIIPPTLNLHNVDTGCDLNYVRTNSEKWTSNFDKKIALTNSFGFGGTNGSLCVSEFLP</sequence>
<comment type="catalytic activity">
    <reaction evidence="10">
        <text>tetradecanoyl-[ACP] + malonyl-[ACP] + H(+) = 3-oxohexadecanoyl-[ACP] + holo-[ACP] + CO2</text>
        <dbReference type="Rhea" id="RHEA:41900"/>
        <dbReference type="Rhea" id="RHEA-COMP:9623"/>
        <dbReference type="Rhea" id="RHEA-COMP:9648"/>
        <dbReference type="Rhea" id="RHEA-COMP:9649"/>
        <dbReference type="Rhea" id="RHEA-COMP:9685"/>
        <dbReference type="ChEBI" id="CHEBI:15378"/>
        <dbReference type="ChEBI" id="CHEBI:16526"/>
        <dbReference type="ChEBI" id="CHEBI:64479"/>
        <dbReference type="ChEBI" id="CHEBI:78449"/>
        <dbReference type="ChEBI" id="CHEBI:78477"/>
        <dbReference type="ChEBI" id="CHEBI:78478"/>
    </reaction>
    <physiologicalReaction direction="left-to-right" evidence="10">
        <dbReference type="Rhea" id="RHEA:41901"/>
    </physiologicalReaction>
</comment>
<evidence type="ECO:0000256" key="10">
    <source>
        <dbReference type="ARBA" id="ARBA00047451"/>
    </source>
</evidence>
<keyword evidence="3 17" id="KW-0444">Lipid biosynthesis</keyword>
<reference evidence="21 22" key="1">
    <citation type="journal article" date="2013" name="Nature">
        <title>Insights into bilaterian evolution from three spiralian genomes.</title>
        <authorList>
            <person name="Simakov O."/>
            <person name="Marletaz F."/>
            <person name="Cho S.J."/>
            <person name="Edsinger-Gonzales E."/>
            <person name="Havlak P."/>
            <person name="Hellsten U."/>
            <person name="Kuo D.H."/>
            <person name="Larsson T."/>
            <person name="Lv J."/>
            <person name="Arendt D."/>
            <person name="Savage R."/>
            <person name="Osoegawa K."/>
            <person name="de Jong P."/>
            <person name="Grimwood J."/>
            <person name="Chapman J.A."/>
            <person name="Shapiro H."/>
            <person name="Aerts A."/>
            <person name="Otillar R.P."/>
            <person name="Terry A.Y."/>
            <person name="Boore J.L."/>
            <person name="Grigoriev I.V."/>
            <person name="Lindberg D.R."/>
            <person name="Seaver E.C."/>
            <person name="Weisblat D.A."/>
            <person name="Putnam N.H."/>
            <person name="Rokhsar D.S."/>
        </authorList>
    </citation>
    <scope>NUCLEOTIDE SEQUENCE [LARGE SCALE GENOMIC DNA]</scope>
</reference>
<dbReference type="OrthoDB" id="5334845at2759"/>
<dbReference type="GO" id="GO:0004315">
    <property type="term" value="F:3-oxoacyl-[acyl-carrier-protein] synthase activity"/>
    <property type="evidence" value="ECO:0007669"/>
    <property type="project" value="UniProtKB-EC"/>
</dbReference>
<dbReference type="STRING" id="225164.V4A0U8"/>
<evidence type="ECO:0000256" key="17">
    <source>
        <dbReference type="PIRNR" id="PIRNR000447"/>
    </source>
</evidence>
<dbReference type="Pfam" id="PF02801">
    <property type="entry name" value="Ketoacyl-synt_C"/>
    <property type="match status" value="1"/>
</dbReference>
<dbReference type="SUPFAM" id="SSF53901">
    <property type="entry name" value="Thiolase-like"/>
    <property type="match status" value="2"/>
</dbReference>
<comment type="catalytic activity">
    <reaction evidence="14">
        <text>butanoyl-[ACP] + malonyl-[ACP] + H(+) = 3-oxohexanoyl-[ACP] + holo-[ACP] + CO2</text>
        <dbReference type="Rhea" id="RHEA:41820"/>
        <dbReference type="Rhea" id="RHEA-COMP:9623"/>
        <dbReference type="Rhea" id="RHEA-COMP:9628"/>
        <dbReference type="Rhea" id="RHEA-COMP:9629"/>
        <dbReference type="Rhea" id="RHEA-COMP:9685"/>
        <dbReference type="ChEBI" id="CHEBI:15378"/>
        <dbReference type="ChEBI" id="CHEBI:16526"/>
        <dbReference type="ChEBI" id="CHEBI:64479"/>
        <dbReference type="ChEBI" id="CHEBI:78449"/>
        <dbReference type="ChEBI" id="CHEBI:78454"/>
        <dbReference type="ChEBI" id="CHEBI:78456"/>
    </reaction>
    <physiologicalReaction direction="left-to-right" evidence="14">
        <dbReference type="Rhea" id="RHEA:41821"/>
    </physiologicalReaction>
</comment>
<name>V4A0U8_LOTGI</name>
<dbReference type="CDD" id="cd00834">
    <property type="entry name" value="KAS_I_II"/>
    <property type="match status" value="1"/>
</dbReference>
<dbReference type="NCBIfam" id="NF005589">
    <property type="entry name" value="PRK07314.1"/>
    <property type="match status" value="1"/>
</dbReference>
<keyword evidence="5" id="KW-0276">Fatty acid metabolism</keyword>
<evidence type="ECO:0000256" key="11">
    <source>
        <dbReference type="ARBA" id="ARBA00047578"/>
    </source>
</evidence>
<evidence type="ECO:0000256" key="5">
    <source>
        <dbReference type="ARBA" id="ARBA00022832"/>
    </source>
</evidence>
<evidence type="ECO:0000256" key="3">
    <source>
        <dbReference type="ARBA" id="ARBA00022516"/>
    </source>
</evidence>
<dbReference type="GO" id="GO:0006633">
    <property type="term" value="P:fatty acid biosynthetic process"/>
    <property type="evidence" value="ECO:0007669"/>
    <property type="project" value="UniProtKB-KW"/>
</dbReference>
<dbReference type="InterPro" id="IPR014030">
    <property type="entry name" value="Ketoacyl_synth_N"/>
</dbReference>
<dbReference type="FunFam" id="3.40.47.10:FF:000024">
    <property type="entry name" value="3-oxoacyl-[acyl-carrier-protein] synthase, mitochondrial"/>
    <property type="match status" value="1"/>
</dbReference>
<organism evidence="21 22">
    <name type="scientific">Lottia gigantea</name>
    <name type="common">Giant owl limpet</name>
    <dbReference type="NCBI Taxonomy" id="225164"/>
    <lineage>
        <taxon>Eukaryota</taxon>
        <taxon>Metazoa</taxon>
        <taxon>Spiralia</taxon>
        <taxon>Lophotrochozoa</taxon>
        <taxon>Mollusca</taxon>
        <taxon>Gastropoda</taxon>
        <taxon>Patellogastropoda</taxon>
        <taxon>Lottioidea</taxon>
        <taxon>Lottiidae</taxon>
        <taxon>Lottia</taxon>
    </lineage>
</organism>
<dbReference type="InterPro" id="IPR014031">
    <property type="entry name" value="Ketoacyl_synth_C"/>
</dbReference>
<dbReference type="HOGENOM" id="CLU_000022_69_2_1"/>
<accession>V4A0U8</accession>
<feature type="active site" description="For beta-ketoacyl synthase activity" evidence="18">
    <location>
        <position position="173"/>
    </location>
</feature>
<dbReference type="InterPro" id="IPR016039">
    <property type="entry name" value="Thiolase-like"/>
</dbReference>
<evidence type="ECO:0000256" key="13">
    <source>
        <dbReference type="ARBA" id="ARBA00049109"/>
    </source>
</evidence>
<dbReference type="InterPro" id="IPR000794">
    <property type="entry name" value="Beta-ketoacyl_synthase"/>
</dbReference>
<comment type="catalytic activity">
    <reaction evidence="9">
        <text>hexanoyl-[ACP] + malonyl-[ACP] + H(+) = 3-oxooctanoyl-[ACP] + holo-[ACP] + CO2</text>
        <dbReference type="Rhea" id="RHEA:41836"/>
        <dbReference type="Rhea" id="RHEA-COMP:9623"/>
        <dbReference type="Rhea" id="RHEA-COMP:9632"/>
        <dbReference type="Rhea" id="RHEA-COMP:9633"/>
        <dbReference type="Rhea" id="RHEA-COMP:9685"/>
        <dbReference type="ChEBI" id="CHEBI:15378"/>
        <dbReference type="ChEBI" id="CHEBI:16526"/>
        <dbReference type="ChEBI" id="CHEBI:64479"/>
        <dbReference type="ChEBI" id="CHEBI:78449"/>
        <dbReference type="ChEBI" id="CHEBI:78459"/>
        <dbReference type="ChEBI" id="CHEBI:78460"/>
    </reaction>
    <physiologicalReaction direction="left-to-right" evidence="9">
        <dbReference type="Rhea" id="RHEA:41837"/>
    </physiologicalReaction>
</comment>